<name>A0A5C1AEE4_9BACT</name>
<evidence type="ECO:0000256" key="1">
    <source>
        <dbReference type="SAM" id="SignalP"/>
    </source>
</evidence>
<feature type="signal peptide" evidence="1">
    <location>
        <begin position="1"/>
        <end position="18"/>
    </location>
</feature>
<feature type="chain" id="PRO_5022741440" evidence="1">
    <location>
        <begin position="19"/>
        <end position="154"/>
    </location>
</feature>
<organism evidence="2 3">
    <name type="scientific">Limnoglobus roseus</name>
    <dbReference type="NCBI Taxonomy" id="2598579"/>
    <lineage>
        <taxon>Bacteria</taxon>
        <taxon>Pseudomonadati</taxon>
        <taxon>Planctomycetota</taxon>
        <taxon>Planctomycetia</taxon>
        <taxon>Gemmatales</taxon>
        <taxon>Gemmataceae</taxon>
        <taxon>Limnoglobus</taxon>
    </lineage>
</organism>
<proteinExistence type="predicted"/>
<accession>A0A5C1AEE4</accession>
<gene>
    <name evidence="2" type="ORF">PX52LOC_03931</name>
</gene>
<keyword evidence="1" id="KW-0732">Signal</keyword>
<dbReference type="EMBL" id="CP042425">
    <property type="protein sequence ID" value="QEL16955.1"/>
    <property type="molecule type" value="Genomic_DNA"/>
</dbReference>
<dbReference type="KEGG" id="lrs:PX52LOC_03931"/>
<reference evidence="3" key="1">
    <citation type="submission" date="2019-08" db="EMBL/GenBank/DDBJ databases">
        <title>Limnoglobus roseus gen. nov., sp. nov., a novel freshwater planctomycete with a giant genome from the family Gemmataceae.</title>
        <authorList>
            <person name="Kulichevskaya I.S."/>
            <person name="Naumoff D.G."/>
            <person name="Miroshnikov K."/>
            <person name="Ivanova A."/>
            <person name="Philippov D.A."/>
            <person name="Hakobyan A."/>
            <person name="Rijpstra I.C."/>
            <person name="Sinninghe Damste J.S."/>
            <person name="Liesack W."/>
            <person name="Dedysh S.N."/>
        </authorList>
    </citation>
    <scope>NUCLEOTIDE SEQUENCE [LARGE SCALE GENOMIC DNA]</scope>
    <source>
        <strain evidence="3">PX52</strain>
    </source>
</reference>
<protein>
    <submittedName>
        <fullName evidence="2">Uncharacterized protein</fullName>
    </submittedName>
</protein>
<evidence type="ECO:0000313" key="2">
    <source>
        <dbReference type="EMBL" id="QEL16955.1"/>
    </source>
</evidence>
<keyword evidence="3" id="KW-1185">Reference proteome</keyword>
<dbReference type="RefSeq" id="WP_149111620.1">
    <property type="nucleotide sequence ID" value="NZ_CP042425.1"/>
</dbReference>
<sequence>MRTIAAMFLVALGGSAFAEEKEPFPARTTPFLIPAVHTHEALGTAKPLGRFATAGIERNESGGYIGGSKLVRGEGRGVQDGTFGWDYTGFGRRPGRFFLGWYNDSPKQSAFLPKYNSEGPRVTDVVALQPYKKAVREAKAEKHGGGGEEGGGGH</sequence>
<dbReference type="AlphaFoldDB" id="A0A5C1AEE4"/>
<dbReference type="OrthoDB" id="289460at2"/>
<evidence type="ECO:0000313" key="3">
    <source>
        <dbReference type="Proteomes" id="UP000324974"/>
    </source>
</evidence>
<dbReference type="Proteomes" id="UP000324974">
    <property type="component" value="Chromosome"/>
</dbReference>